<keyword evidence="3" id="KW-1185">Reference proteome</keyword>
<protein>
    <submittedName>
        <fullName evidence="2">OLC1v1022763C1</fullName>
    </submittedName>
</protein>
<sequence>MKHSLSCGYQEAYLLAIALGPALLACIYRDLSELKDFLLPSRNITPKVCTKIGLCSPLGWVLIWAWERFPLSSPKPNPIKPEQPRIARWHEKRMDNVADDALDSAGEYFEWRPYALKLTNWNPSKLYKENDQYIIVGPDMDSEVETLVQCWRSSELVGLDCMEQYLPHRVGMQFGFDQDIPGFVKRLNGHTAEFAWNHYNRPTRDARLYIPARLLESDVTERYLKQWRAHQLNLRNENGAGNDAPHHNVIQQAGEV</sequence>
<organism evidence="2 3">
    <name type="scientific">Oldenlandia corymbosa var. corymbosa</name>
    <dbReference type="NCBI Taxonomy" id="529605"/>
    <lineage>
        <taxon>Eukaryota</taxon>
        <taxon>Viridiplantae</taxon>
        <taxon>Streptophyta</taxon>
        <taxon>Embryophyta</taxon>
        <taxon>Tracheophyta</taxon>
        <taxon>Spermatophyta</taxon>
        <taxon>Magnoliopsida</taxon>
        <taxon>eudicotyledons</taxon>
        <taxon>Gunneridae</taxon>
        <taxon>Pentapetalae</taxon>
        <taxon>asterids</taxon>
        <taxon>lamiids</taxon>
        <taxon>Gentianales</taxon>
        <taxon>Rubiaceae</taxon>
        <taxon>Rubioideae</taxon>
        <taxon>Spermacoceae</taxon>
        <taxon>Hedyotis-Oldenlandia complex</taxon>
        <taxon>Oldenlandia</taxon>
    </lineage>
</organism>
<name>A0AAV1BYL2_OLDCO</name>
<dbReference type="PANTHER" id="PTHR46033:SF80">
    <property type="entry name" value="PROTEIN MAIN-LIKE 2-LIKE"/>
    <property type="match status" value="1"/>
</dbReference>
<evidence type="ECO:0000313" key="3">
    <source>
        <dbReference type="Proteomes" id="UP001161247"/>
    </source>
</evidence>
<dbReference type="InterPro" id="IPR019557">
    <property type="entry name" value="AminoTfrase-like_pln_mobile"/>
</dbReference>
<evidence type="ECO:0000259" key="1">
    <source>
        <dbReference type="Pfam" id="PF10536"/>
    </source>
</evidence>
<dbReference type="Proteomes" id="UP001161247">
    <property type="component" value="Chromosome 1"/>
</dbReference>
<evidence type="ECO:0000313" key="2">
    <source>
        <dbReference type="EMBL" id="CAI9088436.1"/>
    </source>
</evidence>
<dbReference type="AlphaFoldDB" id="A0AAV1BYL2"/>
<dbReference type="Pfam" id="PF10536">
    <property type="entry name" value="PMD"/>
    <property type="match status" value="1"/>
</dbReference>
<accession>A0AAV1BYL2</accession>
<dbReference type="GO" id="GO:0010073">
    <property type="term" value="P:meristem maintenance"/>
    <property type="evidence" value="ECO:0007669"/>
    <property type="project" value="InterPro"/>
</dbReference>
<dbReference type="EMBL" id="OX459118">
    <property type="protein sequence ID" value="CAI9088436.1"/>
    <property type="molecule type" value="Genomic_DNA"/>
</dbReference>
<feature type="domain" description="Aminotransferase-like plant mobile" evidence="1">
    <location>
        <begin position="16"/>
        <end position="228"/>
    </location>
</feature>
<proteinExistence type="predicted"/>
<dbReference type="PANTHER" id="PTHR46033">
    <property type="entry name" value="PROTEIN MAIN-LIKE 2"/>
    <property type="match status" value="1"/>
</dbReference>
<gene>
    <name evidence="2" type="ORF">OLC1_LOCUS1015</name>
</gene>
<reference evidence="2" key="1">
    <citation type="submission" date="2023-03" db="EMBL/GenBank/DDBJ databases">
        <authorList>
            <person name="Julca I."/>
        </authorList>
    </citation>
    <scope>NUCLEOTIDE SEQUENCE</scope>
</reference>
<dbReference type="InterPro" id="IPR044824">
    <property type="entry name" value="MAIN-like"/>
</dbReference>